<gene>
    <name evidence="7" type="ORF">PQR62_11685</name>
</gene>
<keyword evidence="2" id="KW-0963">Cytoplasm</keyword>
<dbReference type="PRINTS" id="PR00598">
    <property type="entry name" value="HTHMARR"/>
</dbReference>
<dbReference type="SUPFAM" id="SSF46785">
    <property type="entry name" value="Winged helix' DNA-binding domain"/>
    <property type="match status" value="1"/>
</dbReference>
<dbReference type="EMBL" id="JAQQFM010000005">
    <property type="protein sequence ID" value="MFL9924928.1"/>
    <property type="molecule type" value="Genomic_DNA"/>
</dbReference>
<dbReference type="InterPro" id="IPR055166">
    <property type="entry name" value="Transc_reg_Sar_Rot_HTH"/>
</dbReference>
<protein>
    <submittedName>
        <fullName evidence="7">MarR family transcriptional regulator</fullName>
    </submittedName>
</protein>
<comment type="caution">
    <text evidence="7">The sequence shown here is derived from an EMBL/GenBank/DDBJ whole genome shotgun (WGS) entry which is preliminary data.</text>
</comment>
<keyword evidence="5" id="KW-0804">Transcription</keyword>
<dbReference type="PROSITE" id="PS50995">
    <property type="entry name" value="HTH_MARR_2"/>
    <property type="match status" value="1"/>
</dbReference>
<dbReference type="InterPro" id="IPR000835">
    <property type="entry name" value="HTH_MarR-typ"/>
</dbReference>
<dbReference type="SMART" id="SM00347">
    <property type="entry name" value="HTH_MARR"/>
    <property type="match status" value="1"/>
</dbReference>
<dbReference type="RefSeq" id="WP_408158034.1">
    <property type="nucleotide sequence ID" value="NZ_JAQQFM010000005.1"/>
</dbReference>
<evidence type="ECO:0000259" key="6">
    <source>
        <dbReference type="PROSITE" id="PS50995"/>
    </source>
</evidence>
<dbReference type="InterPro" id="IPR036390">
    <property type="entry name" value="WH_DNA-bd_sf"/>
</dbReference>
<keyword evidence="3" id="KW-0805">Transcription regulation</keyword>
<evidence type="ECO:0000256" key="2">
    <source>
        <dbReference type="ARBA" id="ARBA00022490"/>
    </source>
</evidence>
<dbReference type="InterPro" id="IPR036388">
    <property type="entry name" value="WH-like_DNA-bd_sf"/>
</dbReference>
<sequence length="158" mass="17786">MDTAHKPTLPEAMIDQALMLDNQLCFAMYSASLAMTKAYKKILADLDMTYPQYLVMLVLWENNQMSVSELGAKLFLDSGTLTPLLKRMEIMGLLSRARDAADERRVLVTLSAEGKALRKRAMQVPEKLVCMLPPLEQIKSLVAQLKDVRKNLQDGVEE</sequence>
<evidence type="ECO:0000256" key="3">
    <source>
        <dbReference type="ARBA" id="ARBA00023015"/>
    </source>
</evidence>
<evidence type="ECO:0000256" key="4">
    <source>
        <dbReference type="ARBA" id="ARBA00023125"/>
    </source>
</evidence>
<evidence type="ECO:0000256" key="1">
    <source>
        <dbReference type="ARBA" id="ARBA00004496"/>
    </source>
</evidence>
<organism evidence="7 8">
    <name type="scientific">Herbaspirillum lusitanum</name>
    <dbReference type="NCBI Taxonomy" id="213312"/>
    <lineage>
        <taxon>Bacteria</taxon>
        <taxon>Pseudomonadati</taxon>
        <taxon>Pseudomonadota</taxon>
        <taxon>Betaproteobacteria</taxon>
        <taxon>Burkholderiales</taxon>
        <taxon>Oxalobacteraceae</taxon>
        <taxon>Herbaspirillum</taxon>
    </lineage>
</organism>
<proteinExistence type="predicted"/>
<evidence type="ECO:0000256" key="5">
    <source>
        <dbReference type="ARBA" id="ARBA00023163"/>
    </source>
</evidence>
<dbReference type="PANTHER" id="PTHR33164">
    <property type="entry name" value="TRANSCRIPTIONAL REGULATOR, MARR FAMILY"/>
    <property type="match status" value="1"/>
</dbReference>
<dbReference type="Proteomes" id="UP001629246">
    <property type="component" value="Unassembled WGS sequence"/>
</dbReference>
<dbReference type="Pfam" id="PF22381">
    <property type="entry name" value="Staph_reg_Sar_Rot"/>
    <property type="match status" value="1"/>
</dbReference>
<evidence type="ECO:0000313" key="7">
    <source>
        <dbReference type="EMBL" id="MFL9924928.1"/>
    </source>
</evidence>
<comment type="subcellular location">
    <subcellularLocation>
        <location evidence="1">Cytoplasm</location>
    </subcellularLocation>
</comment>
<dbReference type="PANTHER" id="PTHR33164:SF5">
    <property type="entry name" value="ORGANIC HYDROPEROXIDE RESISTANCE TRANSCRIPTIONAL REGULATOR"/>
    <property type="match status" value="1"/>
</dbReference>
<keyword evidence="4" id="KW-0238">DNA-binding</keyword>
<reference evidence="7 8" key="1">
    <citation type="journal article" date="2024" name="Chem. Sci.">
        <title>Discovery of megapolipeptins by genome mining of a Burkholderiales bacteria collection.</title>
        <authorList>
            <person name="Paulo B.S."/>
            <person name="Recchia M.J.J."/>
            <person name="Lee S."/>
            <person name="Fergusson C.H."/>
            <person name="Romanowski S.B."/>
            <person name="Hernandez A."/>
            <person name="Krull N."/>
            <person name="Liu D.Y."/>
            <person name="Cavanagh H."/>
            <person name="Bos A."/>
            <person name="Gray C.A."/>
            <person name="Murphy B.T."/>
            <person name="Linington R.G."/>
            <person name="Eustaquio A.S."/>
        </authorList>
    </citation>
    <scope>NUCLEOTIDE SEQUENCE [LARGE SCALE GENOMIC DNA]</scope>
    <source>
        <strain evidence="7 8">RL21-008-BIB-A</strain>
    </source>
</reference>
<name>A0ABW9AAX7_9BURK</name>
<feature type="domain" description="HTH marR-type" evidence="6">
    <location>
        <begin position="21"/>
        <end position="150"/>
    </location>
</feature>
<dbReference type="InterPro" id="IPR039422">
    <property type="entry name" value="MarR/SlyA-like"/>
</dbReference>
<dbReference type="Gene3D" id="1.10.10.10">
    <property type="entry name" value="Winged helix-like DNA-binding domain superfamily/Winged helix DNA-binding domain"/>
    <property type="match status" value="1"/>
</dbReference>
<accession>A0ABW9AAX7</accession>
<evidence type="ECO:0000313" key="8">
    <source>
        <dbReference type="Proteomes" id="UP001629246"/>
    </source>
</evidence>
<keyword evidence="8" id="KW-1185">Reference proteome</keyword>